<evidence type="ECO:0000313" key="4">
    <source>
        <dbReference type="Proteomes" id="UP000192257"/>
    </source>
</evidence>
<feature type="compositionally biased region" description="Polar residues" evidence="1">
    <location>
        <begin position="176"/>
        <end position="199"/>
    </location>
</feature>
<name>A0A1X0NEQ6_9TRYP</name>
<feature type="signal peptide" evidence="2">
    <location>
        <begin position="1"/>
        <end position="27"/>
    </location>
</feature>
<feature type="non-terminal residue" evidence="3">
    <location>
        <position position="236"/>
    </location>
</feature>
<keyword evidence="2" id="KW-0732">Signal</keyword>
<organism evidence="3 4">
    <name type="scientific">Trypanosoma theileri</name>
    <dbReference type="NCBI Taxonomy" id="67003"/>
    <lineage>
        <taxon>Eukaryota</taxon>
        <taxon>Discoba</taxon>
        <taxon>Euglenozoa</taxon>
        <taxon>Kinetoplastea</taxon>
        <taxon>Metakinetoplastina</taxon>
        <taxon>Trypanosomatida</taxon>
        <taxon>Trypanosomatidae</taxon>
        <taxon>Trypanosoma</taxon>
    </lineage>
</organism>
<sequence>MTTMFIQLRRVVYLLILLQCCVCVANGDNASLSGESSTLQANNTTMENSAANTSGSAAKGVASLASALYNFSKSLFGSLTSAIVPSVASKEKNCTSNDSSTQCRNAQGVTSVREQTQGNNAGVGNGVSEQETTDKGNANQNNQNSNNDRTLPEKVESLNPPNVNQRGTETDDEKNQQGVKNENTNENSDIINESLNPPTDSAVLPSGSVSSVSDVNDSSSSPALVHGPLLLLLLWV</sequence>
<evidence type="ECO:0000313" key="3">
    <source>
        <dbReference type="EMBL" id="ORC80330.1"/>
    </source>
</evidence>
<reference evidence="3 4" key="1">
    <citation type="submission" date="2017-03" db="EMBL/GenBank/DDBJ databases">
        <title>An alternative strategy for trypanosome survival in the mammalian bloodstream revealed through genome and transcriptome analysis of the ubiquitous bovine parasite Trypanosoma (Megatrypanum) theileri.</title>
        <authorList>
            <person name="Kelly S."/>
            <person name="Ivens A."/>
            <person name="Mott A."/>
            <person name="O'Neill E."/>
            <person name="Emms D."/>
            <person name="Macleod O."/>
            <person name="Voorheis P."/>
            <person name="Matthews J."/>
            <person name="Matthews K."/>
            <person name="Carrington M."/>
        </authorList>
    </citation>
    <scope>NUCLEOTIDE SEQUENCE [LARGE SCALE GENOMIC DNA]</scope>
    <source>
        <strain evidence="3">Edinburgh</strain>
    </source>
</reference>
<dbReference type="AlphaFoldDB" id="A0A1X0NEQ6"/>
<dbReference type="Proteomes" id="UP000192257">
    <property type="component" value="Unassembled WGS sequence"/>
</dbReference>
<feature type="region of interest" description="Disordered" evidence="1">
    <location>
        <begin position="90"/>
        <end position="223"/>
    </location>
</feature>
<dbReference type="RefSeq" id="XP_028876755.1">
    <property type="nucleotide sequence ID" value="XM_029031951.1"/>
</dbReference>
<feature type="compositionally biased region" description="Low complexity" evidence="1">
    <location>
        <begin position="137"/>
        <end position="147"/>
    </location>
</feature>
<feature type="compositionally biased region" description="Low complexity" evidence="1">
    <location>
        <begin position="200"/>
        <end position="221"/>
    </location>
</feature>
<protein>
    <submittedName>
        <fullName evidence="3">Uncharacterized protein</fullName>
    </submittedName>
</protein>
<dbReference type="GeneID" id="39991731"/>
<evidence type="ECO:0000256" key="1">
    <source>
        <dbReference type="SAM" id="MobiDB-lite"/>
    </source>
</evidence>
<dbReference type="VEuPathDB" id="TriTrypDB:TM35_001671000"/>
<feature type="chain" id="PRO_5012687666" evidence="2">
    <location>
        <begin position="28"/>
        <end position="236"/>
    </location>
</feature>
<gene>
    <name evidence="3" type="ORF">TM35_001671000</name>
</gene>
<keyword evidence="4" id="KW-1185">Reference proteome</keyword>
<proteinExistence type="predicted"/>
<accession>A0A1X0NEQ6</accession>
<dbReference type="EMBL" id="NBCO01000167">
    <property type="protein sequence ID" value="ORC80330.1"/>
    <property type="molecule type" value="Genomic_DNA"/>
</dbReference>
<comment type="caution">
    <text evidence="3">The sequence shown here is derived from an EMBL/GenBank/DDBJ whole genome shotgun (WGS) entry which is preliminary data.</text>
</comment>
<evidence type="ECO:0000256" key="2">
    <source>
        <dbReference type="SAM" id="SignalP"/>
    </source>
</evidence>
<feature type="compositionally biased region" description="Polar residues" evidence="1">
    <location>
        <begin position="94"/>
        <end position="130"/>
    </location>
</feature>